<dbReference type="RefSeq" id="WP_038370978.1">
    <property type="nucleotide sequence ID" value="NZ_BAAAOW010000011.1"/>
</dbReference>
<dbReference type="PATRIC" id="fig|396014.3.peg.1026"/>
<dbReference type="EMBL" id="JDYK01000003">
    <property type="protein sequence ID" value="EWS82493.1"/>
    <property type="molecule type" value="Genomic_DNA"/>
</dbReference>
<proteinExistence type="predicted"/>
<dbReference type="InterPro" id="IPR038765">
    <property type="entry name" value="Papain-like_cys_pep_sf"/>
</dbReference>
<dbReference type="Pfam" id="PF01841">
    <property type="entry name" value="Transglut_core"/>
    <property type="match status" value="1"/>
</dbReference>
<keyword evidence="3" id="KW-1185">Reference proteome</keyword>
<dbReference type="InterPro" id="IPR002931">
    <property type="entry name" value="Transglutaminase-like"/>
</dbReference>
<feature type="domain" description="Transglutaminase-like" evidence="1">
    <location>
        <begin position="15"/>
        <end position="101"/>
    </location>
</feature>
<dbReference type="OrthoDB" id="3548340at2"/>
<comment type="caution">
    <text evidence="2">The sequence shown here is derived from an EMBL/GenBank/DDBJ whole genome shotgun (WGS) entry which is preliminary data.</text>
</comment>
<evidence type="ECO:0000313" key="2">
    <source>
        <dbReference type="EMBL" id="EWS82493.1"/>
    </source>
</evidence>
<sequence>MGIDEVRDAAAAAYVRVQAMPYATDAAHDATGLREQGRGNCVAKTELLREELAVLGVATRRVCWEYELPRLLDVQEQLAFRTDVHSAVEVRTEDGWILVDPTHDPPLGQLGLAVGTWNGSSPTAPAFAPLGPILDPEDPADRAVLDTASARIAREVERTPPEVTSQYREGLNRLFDAVRGARPAAQRGSDAR</sequence>
<name>Z9JWX5_9MICO</name>
<dbReference type="AlphaFoldDB" id="Z9JWX5"/>
<gene>
    <name evidence="2" type="ORF">BF93_12595</name>
</gene>
<organism evidence="2 3">
    <name type="scientific">Brachybacterium phenoliresistens</name>
    <dbReference type="NCBI Taxonomy" id="396014"/>
    <lineage>
        <taxon>Bacteria</taxon>
        <taxon>Bacillati</taxon>
        <taxon>Actinomycetota</taxon>
        <taxon>Actinomycetes</taxon>
        <taxon>Micrococcales</taxon>
        <taxon>Dermabacteraceae</taxon>
        <taxon>Brachybacterium</taxon>
    </lineage>
</organism>
<accession>Z9JWX5</accession>
<reference evidence="2 3" key="1">
    <citation type="submission" date="2014-02" db="EMBL/GenBank/DDBJ databases">
        <title>Genome sequence of Brachybacterium phenoliresistens strain W13A50.</title>
        <authorList>
            <person name="Wang X."/>
        </authorList>
    </citation>
    <scope>NUCLEOTIDE SEQUENCE [LARGE SCALE GENOMIC DNA]</scope>
    <source>
        <strain evidence="2 3">W13A50</strain>
    </source>
</reference>
<evidence type="ECO:0000259" key="1">
    <source>
        <dbReference type="Pfam" id="PF01841"/>
    </source>
</evidence>
<evidence type="ECO:0000313" key="3">
    <source>
        <dbReference type="Proteomes" id="UP000023067"/>
    </source>
</evidence>
<dbReference type="SUPFAM" id="SSF54001">
    <property type="entry name" value="Cysteine proteinases"/>
    <property type="match status" value="1"/>
</dbReference>
<protein>
    <recommendedName>
        <fullName evidence="1">Transglutaminase-like domain-containing protein</fullName>
    </recommendedName>
</protein>
<dbReference type="HOGENOM" id="CLU_1412792_0_0_11"/>
<dbReference type="Proteomes" id="UP000023067">
    <property type="component" value="Unassembled WGS sequence"/>
</dbReference>
<dbReference type="STRING" id="396014.BF93_12595"/>